<reference evidence="4" key="1">
    <citation type="submission" date="2021-03" db="EMBL/GenBank/DDBJ databases">
        <authorList>
            <person name="Bekaert M."/>
        </authorList>
    </citation>
    <scope>NUCLEOTIDE SEQUENCE</scope>
</reference>
<dbReference type="Pfam" id="PF14661">
    <property type="entry name" value="HAUS6_N"/>
    <property type="match status" value="1"/>
</dbReference>
<accession>A0A8S3QG09</accession>
<dbReference type="InterPro" id="IPR028163">
    <property type="entry name" value="HAUS_6_N"/>
</dbReference>
<feature type="domain" description="HAUS augmin-like complex subunit 6 N-terminal" evidence="3">
    <location>
        <begin position="11"/>
        <end position="264"/>
    </location>
</feature>
<evidence type="ECO:0000259" key="3">
    <source>
        <dbReference type="Pfam" id="PF14661"/>
    </source>
</evidence>
<feature type="region of interest" description="Disordered" evidence="2">
    <location>
        <begin position="724"/>
        <end position="749"/>
    </location>
</feature>
<feature type="region of interest" description="Disordered" evidence="2">
    <location>
        <begin position="560"/>
        <end position="580"/>
    </location>
</feature>
<feature type="region of interest" description="Disordered" evidence="2">
    <location>
        <begin position="507"/>
        <end position="539"/>
    </location>
</feature>
<dbReference type="EMBL" id="CAJPWZ010000510">
    <property type="protein sequence ID" value="CAG2195197.1"/>
    <property type="molecule type" value="Genomic_DNA"/>
</dbReference>
<dbReference type="Proteomes" id="UP000683360">
    <property type="component" value="Unassembled WGS sequence"/>
</dbReference>
<dbReference type="GO" id="GO:0008017">
    <property type="term" value="F:microtubule binding"/>
    <property type="evidence" value="ECO:0007669"/>
    <property type="project" value="TreeGrafter"/>
</dbReference>
<dbReference type="GO" id="GO:1990498">
    <property type="term" value="C:mitotic spindle microtubule"/>
    <property type="evidence" value="ECO:0007669"/>
    <property type="project" value="TreeGrafter"/>
</dbReference>
<dbReference type="PANTHER" id="PTHR16151">
    <property type="entry name" value="HAUS AUGMIN-LIKE COMPLEX SUBUNIT 6"/>
    <property type="match status" value="1"/>
</dbReference>
<sequence>MGDPLDMKQIFFTNLQVLGFDAAAEGQDNKIPFNKNMFDLPNKRGSEVVLHFLFEKLNPVMCREEFRHCWPIIDKQQEAQYRRTCNNWLNNISKNEPDSHLPRITGSLFLSPGGEKFIQLLLHFSRYVLQQDIERMGGKDKDHLRYPELTQQTASLGEAVGNSVQCSIVRNRKHLLEESQIILALNREWKEYSNELVKDYRKLSKLAREKDHKIREEIQKTTERGAERGSPMVRKRRSTNAYEYDFDPQSIKRAQRVQEVRDLWKQFDDFCIREAAEREVIESIVDKTMNKCKINASDVNIKVPDLLLTECEDEIRKRHVDSNFHHGKLNLVSIIQLWNLCLHLYIEKIHQAGVPKFEEEVKAVTDKVHTSTAYLFNTQSLKEQIASILPELKESIDYLRNKVDKEVTISSTPRSLRTTSVGMGLMEPSPPVSFTPRKTSEITPEGTAIKLSPDDVTTPEAVSRIADNVTGTVRKGPNNLFQGTPMYAGSVKQDARKTGRVITKLPKKTKTESSNSRTVDVRGHLHSTPTRAARPTGNHCDWEGMIQQPETLITAEKFTTPQQGQRSAEVTPRQGHRSPSDMIVDEVMGFGMVMSPGMSGADAFRTKAEIPRSPISVEVKMMFREAMSNESSPQSDRSRSSRGQKSAEHSFNMSDHGLHIQKDNPTFGYQNVSKTLNRSKNTTSSSNQMALQNDRVLSSDAINNYNEGKISNGSELQKDKYLVENRPKSPVGETLDDIETDPEDNSTTSKFKSIENSFQIQRPPSPVAELLESFDSEKEESDKMLEEEVFPKDEEDDFYLEQPEGLLSSEEAEEDTQYETLSKKFEEQKAFITQEVIPRSPLKDEIRRMFKEAMSDVEDSPLHKSSNKPHSDNFSRSNNSKGRAAGIDDSFYDLQAGNSFDLQGAGDGIGLEDIEMPDMPLEDSFCESYGAEMPNDTSNYSNKAINRESVGFDLMSFTPKSEVNLFQTYDVKKLEEAKHDLDEIFSQSLPLRVENIRQAETKQQLTENKTQLKELEKSIGELEGKLLEISSNEFLNPDSKDDSDLIDNLDDSFVPLKGGVLFEGGTPLKSRSLQNINEVPTNNSNDIRTRMQQLKEVAKKISSDFNV</sequence>
<dbReference type="GO" id="GO:0070652">
    <property type="term" value="C:HAUS complex"/>
    <property type="evidence" value="ECO:0007669"/>
    <property type="project" value="InterPro"/>
</dbReference>
<proteinExistence type="predicted"/>
<dbReference type="PANTHER" id="PTHR16151:SF2">
    <property type="entry name" value="HAUS AUGMIN-LIKE COMPLEX SUBUNIT 6"/>
    <property type="match status" value="1"/>
</dbReference>
<comment type="caution">
    <text evidence="4">The sequence shown here is derived from an EMBL/GenBank/DDBJ whole genome shotgun (WGS) entry which is preliminary data.</text>
</comment>
<dbReference type="InterPro" id="IPR026797">
    <property type="entry name" value="HAUS_6"/>
</dbReference>
<dbReference type="AlphaFoldDB" id="A0A8S3QG09"/>
<feature type="region of interest" description="Disordered" evidence="2">
    <location>
        <begin position="626"/>
        <end position="671"/>
    </location>
</feature>
<gene>
    <name evidence="4" type="ORF">MEDL_10195</name>
</gene>
<evidence type="ECO:0000313" key="4">
    <source>
        <dbReference type="EMBL" id="CAG2195197.1"/>
    </source>
</evidence>
<dbReference type="OrthoDB" id="5575722at2759"/>
<protein>
    <submittedName>
        <fullName evidence="4">HAUS6</fullName>
    </submittedName>
</protein>
<feature type="compositionally biased region" description="Acidic residues" evidence="2">
    <location>
        <begin position="734"/>
        <end position="744"/>
    </location>
</feature>
<dbReference type="GO" id="GO:0051225">
    <property type="term" value="P:spindle assembly"/>
    <property type="evidence" value="ECO:0007669"/>
    <property type="project" value="InterPro"/>
</dbReference>
<feature type="region of interest" description="Disordered" evidence="2">
    <location>
        <begin position="419"/>
        <end position="442"/>
    </location>
</feature>
<organism evidence="4 5">
    <name type="scientific">Mytilus edulis</name>
    <name type="common">Blue mussel</name>
    <dbReference type="NCBI Taxonomy" id="6550"/>
    <lineage>
        <taxon>Eukaryota</taxon>
        <taxon>Metazoa</taxon>
        <taxon>Spiralia</taxon>
        <taxon>Lophotrochozoa</taxon>
        <taxon>Mollusca</taxon>
        <taxon>Bivalvia</taxon>
        <taxon>Autobranchia</taxon>
        <taxon>Pteriomorphia</taxon>
        <taxon>Mytilida</taxon>
        <taxon>Mytiloidea</taxon>
        <taxon>Mytilidae</taxon>
        <taxon>Mytilinae</taxon>
        <taxon>Mytilus</taxon>
    </lineage>
</organism>
<feature type="compositionally biased region" description="Polar residues" evidence="2">
    <location>
        <begin position="872"/>
        <end position="881"/>
    </location>
</feature>
<feature type="coiled-coil region" evidence="1">
    <location>
        <begin position="998"/>
        <end position="1032"/>
    </location>
</feature>
<evidence type="ECO:0000256" key="2">
    <source>
        <dbReference type="SAM" id="MobiDB-lite"/>
    </source>
</evidence>
<evidence type="ECO:0000256" key="1">
    <source>
        <dbReference type="SAM" id="Coils"/>
    </source>
</evidence>
<evidence type="ECO:0000313" key="5">
    <source>
        <dbReference type="Proteomes" id="UP000683360"/>
    </source>
</evidence>
<keyword evidence="1" id="KW-0175">Coiled coil</keyword>
<feature type="region of interest" description="Disordered" evidence="2">
    <location>
        <begin position="854"/>
        <end position="882"/>
    </location>
</feature>
<keyword evidence="5" id="KW-1185">Reference proteome</keyword>
<name>A0A8S3QG09_MYTED</name>